<dbReference type="Pfam" id="PF00278">
    <property type="entry name" value="Orn_DAP_Arg_deC"/>
    <property type="match status" value="1"/>
</dbReference>
<dbReference type="SUPFAM" id="SSF50621">
    <property type="entry name" value="Alanine racemase C-terminal domain-like"/>
    <property type="match status" value="1"/>
</dbReference>
<dbReference type="PANTHER" id="PTHR11482:SF6">
    <property type="entry name" value="ORNITHINE DECARBOXYLASE 1-RELATED"/>
    <property type="match status" value="1"/>
</dbReference>
<name>A0A015ID11_RHIIW</name>
<dbReference type="Gene3D" id="2.40.37.10">
    <property type="entry name" value="Lyase, Ornithine Decarboxylase, Chain A, domain 1"/>
    <property type="match status" value="1"/>
</dbReference>
<dbReference type="InterPro" id="IPR009006">
    <property type="entry name" value="Ala_racemase/Decarboxylase_C"/>
</dbReference>
<reference evidence="4 5" key="1">
    <citation type="submission" date="2014-02" db="EMBL/GenBank/DDBJ databases">
        <title>Single nucleus genome sequencing reveals high similarity among nuclei of an endomycorrhizal fungus.</title>
        <authorList>
            <person name="Lin K."/>
            <person name="Geurts R."/>
            <person name="Zhang Z."/>
            <person name="Limpens E."/>
            <person name="Saunders D.G."/>
            <person name="Mu D."/>
            <person name="Pang E."/>
            <person name="Cao H."/>
            <person name="Cha H."/>
            <person name="Lin T."/>
            <person name="Zhou Q."/>
            <person name="Shang Y."/>
            <person name="Li Y."/>
            <person name="Ivanov S."/>
            <person name="Sharma T."/>
            <person name="Velzen R.V."/>
            <person name="Ruijter N.D."/>
            <person name="Aanen D.K."/>
            <person name="Win J."/>
            <person name="Kamoun S."/>
            <person name="Bisseling T."/>
            <person name="Huang S."/>
        </authorList>
    </citation>
    <scope>NUCLEOTIDE SEQUENCE [LARGE SCALE GENOMIC DNA]</scope>
    <source>
        <strain evidence="5">DAOM197198w</strain>
    </source>
</reference>
<evidence type="ECO:0000313" key="4">
    <source>
        <dbReference type="EMBL" id="EXX51765.1"/>
    </source>
</evidence>
<keyword evidence="2" id="KW-0456">Lyase</keyword>
<dbReference type="AlphaFoldDB" id="A0A015ID11"/>
<dbReference type="InterPro" id="IPR022643">
    <property type="entry name" value="De-COase2_C"/>
</dbReference>
<dbReference type="GO" id="GO:0004586">
    <property type="term" value="F:ornithine decarboxylase activity"/>
    <property type="evidence" value="ECO:0007669"/>
    <property type="project" value="TreeGrafter"/>
</dbReference>
<dbReference type="EMBL" id="JEMT01029599">
    <property type="protein sequence ID" value="EXX51765.1"/>
    <property type="molecule type" value="Genomic_DNA"/>
</dbReference>
<protein>
    <submittedName>
        <fullName evidence="4">Ornithine decarboxylase SPE1</fullName>
    </submittedName>
</protein>
<dbReference type="HOGENOM" id="CLU_2321639_0_0_1"/>
<comment type="caution">
    <text evidence="4">The sequence shown here is derived from an EMBL/GenBank/DDBJ whole genome shotgun (WGS) entry which is preliminary data.</text>
</comment>
<keyword evidence="1" id="KW-0663">Pyridoxal phosphate</keyword>
<dbReference type="PANTHER" id="PTHR11482">
    <property type="entry name" value="ARGININE/DIAMINOPIMELATE/ORNITHINE DECARBOXYLASE"/>
    <property type="match status" value="1"/>
</dbReference>
<gene>
    <name evidence="4" type="ORF">RirG_258910</name>
</gene>
<dbReference type="GO" id="GO:0033387">
    <property type="term" value="P:putrescine biosynthetic process from arginine, via ornithine"/>
    <property type="evidence" value="ECO:0007669"/>
    <property type="project" value="TreeGrafter"/>
</dbReference>
<dbReference type="OrthoDB" id="5034579at2759"/>
<organism evidence="4 5">
    <name type="scientific">Rhizophagus irregularis (strain DAOM 197198w)</name>
    <name type="common">Glomus intraradices</name>
    <dbReference type="NCBI Taxonomy" id="1432141"/>
    <lineage>
        <taxon>Eukaryota</taxon>
        <taxon>Fungi</taxon>
        <taxon>Fungi incertae sedis</taxon>
        <taxon>Mucoromycota</taxon>
        <taxon>Glomeromycotina</taxon>
        <taxon>Glomeromycetes</taxon>
        <taxon>Glomerales</taxon>
        <taxon>Glomeraceae</taxon>
        <taxon>Rhizophagus</taxon>
    </lineage>
</organism>
<proteinExistence type="predicted"/>
<evidence type="ECO:0000313" key="5">
    <source>
        <dbReference type="Proteomes" id="UP000022910"/>
    </source>
</evidence>
<dbReference type="STRING" id="1432141.A0A015ID11"/>
<sequence length="99" mass="11243">MAYTALSIASSMIINFFLFGEILDEPEYNCFIWGPTCDSIDCVTKNGSLPELFLGDWLYFEDMGAYTIAAATKFNGFKQTQVIYTTTDPHVFDYLYDVT</sequence>
<evidence type="ECO:0000256" key="1">
    <source>
        <dbReference type="ARBA" id="ARBA00022898"/>
    </source>
</evidence>
<accession>A0A015ID11</accession>
<dbReference type="PRINTS" id="PR01182">
    <property type="entry name" value="ORNDCRBXLASE"/>
</dbReference>
<evidence type="ECO:0000259" key="3">
    <source>
        <dbReference type="Pfam" id="PF00278"/>
    </source>
</evidence>
<dbReference type="GO" id="GO:0005737">
    <property type="term" value="C:cytoplasm"/>
    <property type="evidence" value="ECO:0007669"/>
    <property type="project" value="TreeGrafter"/>
</dbReference>
<dbReference type="Proteomes" id="UP000022910">
    <property type="component" value="Unassembled WGS sequence"/>
</dbReference>
<feature type="domain" description="Orn/DAP/Arg decarboxylase 2 C-terminal" evidence="3">
    <location>
        <begin position="26"/>
        <end position="64"/>
    </location>
</feature>
<dbReference type="InterPro" id="IPR002433">
    <property type="entry name" value="Orn_de-COase"/>
</dbReference>
<evidence type="ECO:0000256" key="2">
    <source>
        <dbReference type="ARBA" id="ARBA00023239"/>
    </source>
</evidence>
<keyword evidence="5" id="KW-1185">Reference proteome</keyword>